<keyword evidence="3" id="KW-1185">Reference proteome</keyword>
<dbReference type="OrthoDB" id="6429571at2759"/>
<sequence>MLVTRRRPDPVPAIAMGEGGTFCLVQMNVLNNLFAGTVCKHCHAAGLTVQEGTQLGLATKLHVTRPDCGTVASSWTSARQNEAMAFGVNIRAIMAAKQIGKGWAALDDFWAAMNVPHCVLHHKTFQKHLKKRFRDSETECMDKFYAESAAAIKKVYKEMDPSFTRDGAVAYDGTWHKRGHTSHIGVGAVIKYHTGLI</sequence>
<evidence type="ECO:0000259" key="1">
    <source>
        <dbReference type="Pfam" id="PF20700"/>
    </source>
</evidence>
<comment type="caution">
    <text evidence="2">The sequence shown here is derived from an EMBL/GenBank/DDBJ whole genome shotgun (WGS) entry which is preliminary data.</text>
</comment>
<dbReference type="InterPro" id="IPR049012">
    <property type="entry name" value="Mutator_transp_dom"/>
</dbReference>
<evidence type="ECO:0000313" key="2">
    <source>
        <dbReference type="EMBL" id="KAH9372091.1"/>
    </source>
</evidence>
<accession>A0A9J6GA81</accession>
<dbReference type="OMA" id="DSETECM"/>
<dbReference type="Proteomes" id="UP000821853">
    <property type="component" value="Chromosome 3"/>
</dbReference>
<feature type="domain" description="Mutator-like transposase" evidence="1">
    <location>
        <begin position="26"/>
        <end position="197"/>
    </location>
</feature>
<reference evidence="2 3" key="1">
    <citation type="journal article" date="2020" name="Cell">
        <title>Large-Scale Comparative Analyses of Tick Genomes Elucidate Their Genetic Diversity and Vector Capacities.</title>
        <authorList>
            <consortium name="Tick Genome and Microbiome Consortium (TIGMIC)"/>
            <person name="Jia N."/>
            <person name="Wang J."/>
            <person name="Shi W."/>
            <person name="Du L."/>
            <person name="Sun Y."/>
            <person name="Zhan W."/>
            <person name="Jiang J.F."/>
            <person name="Wang Q."/>
            <person name="Zhang B."/>
            <person name="Ji P."/>
            <person name="Bell-Sakyi L."/>
            <person name="Cui X.M."/>
            <person name="Yuan T.T."/>
            <person name="Jiang B.G."/>
            <person name="Yang W.F."/>
            <person name="Lam T.T."/>
            <person name="Chang Q.C."/>
            <person name="Ding S.J."/>
            <person name="Wang X.J."/>
            <person name="Zhu J.G."/>
            <person name="Ruan X.D."/>
            <person name="Zhao L."/>
            <person name="Wei J.T."/>
            <person name="Ye R.Z."/>
            <person name="Que T.C."/>
            <person name="Du C.H."/>
            <person name="Zhou Y.H."/>
            <person name="Cheng J.X."/>
            <person name="Dai P.F."/>
            <person name="Guo W.B."/>
            <person name="Han X.H."/>
            <person name="Huang E.J."/>
            <person name="Li L.F."/>
            <person name="Wei W."/>
            <person name="Gao Y.C."/>
            <person name="Liu J.Z."/>
            <person name="Shao H.Z."/>
            <person name="Wang X."/>
            <person name="Wang C.C."/>
            <person name="Yang T.C."/>
            <person name="Huo Q.B."/>
            <person name="Li W."/>
            <person name="Chen H.Y."/>
            <person name="Chen S.E."/>
            <person name="Zhou L.G."/>
            <person name="Ni X.B."/>
            <person name="Tian J.H."/>
            <person name="Sheng Y."/>
            <person name="Liu T."/>
            <person name="Pan Y.S."/>
            <person name="Xia L.Y."/>
            <person name="Li J."/>
            <person name="Zhao F."/>
            <person name="Cao W.C."/>
        </authorList>
    </citation>
    <scope>NUCLEOTIDE SEQUENCE [LARGE SCALE GENOMIC DNA]</scope>
    <source>
        <strain evidence="2">HaeL-2018</strain>
    </source>
</reference>
<dbReference type="Pfam" id="PF20700">
    <property type="entry name" value="Mutator"/>
    <property type="match status" value="1"/>
</dbReference>
<dbReference type="EMBL" id="JABSTR010000005">
    <property type="protein sequence ID" value="KAH9372091.1"/>
    <property type="molecule type" value="Genomic_DNA"/>
</dbReference>
<organism evidence="2 3">
    <name type="scientific">Haemaphysalis longicornis</name>
    <name type="common">Bush tick</name>
    <dbReference type="NCBI Taxonomy" id="44386"/>
    <lineage>
        <taxon>Eukaryota</taxon>
        <taxon>Metazoa</taxon>
        <taxon>Ecdysozoa</taxon>
        <taxon>Arthropoda</taxon>
        <taxon>Chelicerata</taxon>
        <taxon>Arachnida</taxon>
        <taxon>Acari</taxon>
        <taxon>Parasitiformes</taxon>
        <taxon>Ixodida</taxon>
        <taxon>Ixodoidea</taxon>
        <taxon>Ixodidae</taxon>
        <taxon>Haemaphysalinae</taxon>
        <taxon>Haemaphysalis</taxon>
    </lineage>
</organism>
<protein>
    <recommendedName>
        <fullName evidence="1">Mutator-like transposase domain-containing protein</fullName>
    </recommendedName>
</protein>
<proteinExistence type="predicted"/>
<dbReference type="VEuPathDB" id="VectorBase:HLOH_047864"/>
<name>A0A9J6GA81_HAELO</name>
<dbReference type="AlphaFoldDB" id="A0A9J6GA81"/>
<gene>
    <name evidence="2" type="ORF">HPB48_017432</name>
</gene>
<evidence type="ECO:0000313" key="3">
    <source>
        <dbReference type="Proteomes" id="UP000821853"/>
    </source>
</evidence>